<reference evidence="2 3" key="1">
    <citation type="submission" date="2023-08" db="EMBL/GenBank/DDBJ databases">
        <title>Functional and genomic diversity of the sorghum phyllosphere microbiome.</title>
        <authorList>
            <person name="Shade A."/>
        </authorList>
    </citation>
    <scope>NUCLEOTIDE SEQUENCE [LARGE SCALE GENOMIC DNA]</scope>
    <source>
        <strain evidence="2 3">SORGH_AS_0919</strain>
    </source>
</reference>
<dbReference type="RefSeq" id="WP_071917863.1">
    <property type="nucleotide sequence ID" value="NZ_CP018134.1"/>
</dbReference>
<keyword evidence="1" id="KW-0812">Transmembrane</keyword>
<dbReference type="Proteomes" id="UP001260188">
    <property type="component" value="Unassembled WGS sequence"/>
</dbReference>
<name>A0ABU1HZ08_9MICO</name>
<proteinExistence type="predicted"/>
<comment type="caution">
    <text evidence="2">The sequence shown here is derived from an EMBL/GenBank/DDBJ whole genome shotgun (WGS) entry which is preliminary data.</text>
</comment>
<evidence type="ECO:0008006" key="4">
    <source>
        <dbReference type="Google" id="ProtNLM"/>
    </source>
</evidence>
<sequence length="80" mass="8864">MQSLFQRIAATSAATPFGVIVVQAIVWVGMSAIWIPWALDGGDVIRIVLAVISPLLALYWVVALVFGIRRRRLARESRDD</sequence>
<protein>
    <recommendedName>
        <fullName evidence="4">Integral membrane protein</fullName>
    </recommendedName>
</protein>
<keyword evidence="3" id="KW-1185">Reference proteome</keyword>
<accession>A0ABU1HZ08</accession>
<keyword evidence="1" id="KW-0472">Membrane</keyword>
<feature type="transmembrane region" description="Helical" evidence="1">
    <location>
        <begin position="12"/>
        <end position="35"/>
    </location>
</feature>
<organism evidence="2 3">
    <name type="scientific">Microbacterium paludicola</name>
    <dbReference type="NCBI Taxonomy" id="300019"/>
    <lineage>
        <taxon>Bacteria</taxon>
        <taxon>Bacillati</taxon>
        <taxon>Actinomycetota</taxon>
        <taxon>Actinomycetes</taxon>
        <taxon>Micrococcales</taxon>
        <taxon>Microbacteriaceae</taxon>
        <taxon>Microbacterium</taxon>
    </lineage>
</organism>
<evidence type="ECO:0000313" key="3">
    <source>
        <dbReference type="Proteomes" id="UP001260188"/>
    </source>
</evidence>
<evidence type="ECO:0000313" key="2">
    <source>
        <dbReference type="EMBL" id="MDR6166884.1"/>
    </source>
</evidence>
<feature type="transmembrane region" description="Helical" evidence="1">
    <location>
        <begin position="47"/>
        <end position="68"/>
    </location>
</feature>
<gene>
    <name evidence="2" type="ORF">QE367_001088</name>
</gene>
<keyword evidence="1" id="KW-1133">Transmembrane helix</keyword>
<evidence type="ECO:0000256" key="1">
    <source>
        <dbReference type="SAM" id="Phobius"/>
    </source>
</evidence>
<dbReference type="EMBL" id="JAVIZA010000001">
    <property type="protein sequence ID" value="MDR6166884.1"/>
    <property type="molecule type" value="Genomic_DNA"/>
</dbReference>